<evidence type="ECO:0000259" key="8">
    <source>
        <dbReference type="PROSITE" id="PS51635"/>
    </source>
</evidence>
<dbReference type="Pfam" id="PF01734">
    <property type="entry name" value="Patatin"/>
    <property type="match status" value="1"/>
</dbReference>
<accession>A0AAE9I8M0</accession>
<evidence type="ECO:0000256" key="4">
    <source>
        <dbReference type="ARBA" id="ARBA00023098"/>
    </source>
</evidence>
<dbReference type="RefSeq" id="WP_250025719.1">
    <property type="nucleotide sequence ID" value="NZ_CP097331.1"/>
</dbReference>
<reference evidence="9" key="2">
    <citation type="submission" date="2022-05" db="EMBL/GenBank/DDBJ databases">
        <authorList>
            <person name="Kunte H.-J."/>
        </authorList>
    </citation>
    <scope>NUCLEOTIDE SEQUENCE</scope>
    <source>
        <strain evidence="9">G5</strain>
    </source>
</reference>
<dbReference type="InterPro" id="IPR002641">
    <property type="entry name" value="PNPLA_dom"/>
</dbReference>
<dbReference type="AlphaFoldDB" id="A0AAE9I8M0"/>
<dbReference type="InterPro" id="IPR000184">
    <property type="entry name" value="Bac_surfAg_D15"/>
</dbReference>
<dbReference type="CDD" id="cd07205">
    <property type="entry name" value="Pat_PNPLA6_PNPLA7_NTE1_like"/>
    <property type="match status" value="1"/>
</dbReference>
<evidence type="ECO:0000256" key="7">
    <source>
        <dbReference type="SAM" id="SignalP"/>
    </source>
</evidence>
<evidence type="ECO:0000256" key="5">
    <source>
        <dbReference type="ARBA" id="ARBA00023136"/>
    </source>
</evidence>
<feature type="short sequence motif" description="DGA/G" evidence="6">
    <location>
        <begin position="268"/>
        <end position="270"/>
    </location>
</feature>
<dbReference type="GO" id="GO:0016787">
    <property type="term" value="F:hydrolase activity"/>
    <property type="evidence" value="ECO:0007669"/>
    <property type="project" value="UniProtKB-UniRule"/>
</dbReference>
<feature type="domain" description="PNPLA" evidence="8">
    <location>
        <begin position="90"/>
        <end position="281"/>
    </location>
</feature>
<dbReference type="InterPro" id="IPR050301">
    <property type="entry name" value="NTE"/>
</dbReference>
<keyword evidence="2 6" id="KW-0378">Hydrolase</keyword>
<evidence type="ECO:0000313" key="10">
    <source>
        <dbReference type="Proteomes" id="UP001056132"/>
    </source>
</evidence>
<dbReference type="PANTHER" id="PTHR14226">
    <property type="entry name" value="NEUROPATHY TARGET ESTERASE/SWISS CHEESE D.MELANOGASTER"/>
    <property type="match status" value="1"/>
</dbReference>
<feature type="short sequence motif" description="GXGXXG" evidence="6">
    <location>
        <begin position="94"/>
        <end position="99"/>
    </location>
</feature>
<keyword evidence="4 6" id="KW-0443">Lipid metabolism</keyword>
<organism evidence="9 10">
    <name type="scientific">Cupriavidus campinensis</name>
    <dbReference type="NCBI Taxonomy" id="151783"/>
    <lineage>
        <taxon>Bacteria</taxon>
        <taxon>Pseudomonadati</taxon>
        <taxon>Pseudomonadota</taxon>
        <taxon>Betaproteobacteria</taxon>
        <taxon>Burkholderiales</taxon>
        <taxon>Burkholderiaceae</taxon>
        <taxon>Cupriavidus</taxon>
    </lineage>
</organism>
<feature type="signal peptide" evidence="7">
    <location>
        <begin position="1"/>
        <end position="30"/>
    </location>
</feature>
<evidence type="ECO:0000256" key="1">
    <source>
        <dbReference type="ARBA" id="ARBA00004370"/>
    </source>
</evidence>
<dbReference type="Pfam" id="PF01103">
    <property type="entry name" value="Omp85"/>
    <property type="match status" value="1"/>
</dbReference>
<dbReference type="EMBL" id="CP097331">
    <property type="protein sequence ID" value="URF07165.1"/>
    <property type="molecule type" value="Genomic_DNA"/>
</dbReference>
<protein>
    <submittedName>
        <fullName evidence="9">Patatin-like phospholipase family protein</fullName>
    </submittedName>
</protein>
<dbReference type="GO" id="GO:0019867">
    <property type="term" value="C:outer membrane"/>
    <property type="evidence" value="ECO:0007669"/>
    <property type="project" value="InterPro"/>
</dbReference>
<dbReference type="KEGG" id="ccam:M5D45_18245"/>
<dbReference type="PROSITE" id="PS51635">
    <property type="entry name" value="PNPLA"/>
    <property type="match status" value="1"/>
</dbReference>
<dbReference type="PANTHER" id="PTHR14226:SF29">
    <property type="entry name" value="NEUROPATHY TARGET ESTERASE SWS"/>
    <property type="match status" value="1"/>
</dbReference>
<name>A0AAE9I8M0_9BURK</name>
<evidence type="ECO:0000256" key="2">
    <source>
        <dbReference type="ARBA" id="ARBA00022801"/>
    </source>
</evidence>
<keyword evidence="3 6" id="KW-0442">Lipid degradation</keyword>
<evidence type="ECO:0000256" key="3">
    <source>
        <dbReference type="ARBA" id="ARBA00022963"/>
    </source>
</evidence>
<evidence type="ECO:0000313" key="9">
    <source>
        <dbReference type="EMBL" id="URF07165.1"/>
    </source>
</evidence>
<gene>
    <name evidence="9" type="ORF">M5D45_18245</name>
</gene>
<keyword evidence="5" id="KW-0472">Membrane</keyword>
<dbReference type="GO" id="GO:0016042">
    <property type="term" value="P:lipid catabolic process"/>
    <property type="evidence" value="ECO:0007669"/>
    <property type="project" value="UniProtKB-UniRule"/>
</dbReference>
<feature type="chain" id="PRO_5042058023" evidence="7">
    <location>
        <begin position="31"/>
        <end position="790"/>
    </location>
</feature>
<keyword evidence="7" id="KW-0732">Signal</keyword>
<comment type="subcellular location">
    <subcellularLocation>
        <location evidence="1">Membrane</location>
    </subcellularLocation>
</comment>
<proteinExistence type="predicted"/>
<dbReference type="Gene3D" id="3.40.1090.10">
    <property type="entry name" value="Cytosolic phospholipase A2 catalytic domain"/>
    <property type="match status" value="2"/>
</dbReference>
<feature type="active site" description="Proton acceptor" evidence="6">
    <location>
        <position position="268"/>
    </location>
</feature>
<dbReference type="InterPro" id="IPR016035">
    <property type="entry name" value="Acyl_Trfase/lysoPLipase"/>
</dbReference>
<dbReference type="SUPFAM" id="SSF52151">
    <property type="entry name" value="FabD/lysophospholipase-like"/>
    <property type="match status" value="1"/>
</dbReference>
<feature type="short sequence motif" description="GXSXG" evidence="6">
    <location>
        <begin position="121"/>
        <end position="125"/>
    </location>
</feature>
<evidence type="ECO:0000256" key="6">
    <source>
        <dbReference type="PROSITE-ProRule" id="PRU01161"/>
    </source>
</evidence>
<sequence>MRVATRLPFLCSLLAAMLAMLAVAPGPAMAEEPPPQGGTLRLPSYTPSNIVPAPNPPFPAPALLAPATPGGSVEGAAAKAHPVGRPKICLVLSGGGARGAAHIGVLKVLEELRVPVDCIAGTSMGSLVGGAYASGMSIPDMEELVGGLSTSAIFKERPPRQDLAIRRKLDDHTNLFTPEIGVRSDGLLLPKGAVSGVQLETVLRKLANTPGYRNFDTLPIPYRAVATDLVAGTAVVFTEGELANVMRASMSVPGAVAPTEYQGKLLVDGGLTDNLPVDVARAMGADIVIAVNLGTPLMKREDLTSLIGVTSQMLNILTEQNVRASLASLRPSDILILPELGEFSAGDFDHLPKTIPIGEEAARRQHARLAELSIPPDEYATLRAAQRNLSPPDLRPVDEIRFAPMERVSPAFAAATMETHPGEPISQATLDRDMRRLFGTGDFEHVNYRFLEEPGKRVLGVEAIEKSYGPNYLRFGLGLSSDFRGDAYFNLLASYRRTWINSLGAEWRTDAQVGQTSSLTSEFYQPLDTRQRFFIAPRFELERRPVNVFSGSQRIAQYDLRRTDLALDVGTQITKYGEGRLGFVLGHQNASLSTGPAFLSPGNESTERRAFTARVLVDQVDSINFPRFGYGATMNVYSSQGALGATDTYTKGDLTATYAHSFGNNTINLGVRAGSNLGGPALPPYAMFQWGGFLQQSGYSTGQLIGGNIQFARLVYYNKLVRQTFLEGVYAGFSLEVGRVGDPLVPGNPTGVLKSGAAFLGLDSPIGPFYLAYGRAAGGSYAFYLFLGKP</sequence>
<reference evidence="9" key="1">
    <citation type="journal article" date="2022" name="Microbiol. Resour. Announc.">
        <title>Genome Sequence of Cupriavidus campinensis Strain G5, a Member of a Bacterial Consortium Capable of Polyethylene Degradation.</title>
        <authorList>
            <person name="Schneider B."/>
            <person name="Pfeiffer F."/>
            <person name="Dyall-Smith M."/>
            <person name="Kunte H.J."/>
        </authorList>
    </citation>
    <scope>NUCLEOTIDE SEQUENCE</scope>
    <source>
        <strain evidence="9">G5</strain>
    </source>
</reference>
<feature type="active site" description="Nucleophile" evidence="6">
    <location>
        <position position="123"/>
    </location>
</feature>
<dbReference type="Proteomes" id="UP001056132">
    <property type="component" value="Chromosome 2"/>
</dbReference>
<dbReference type="Gene3D" id="3.10.20.310">
    <property type="entry name" value="membrane protein fhac"/>
    <property type="match status" value="1"/>
</dbReference>
<dbReference type="Gene3D" id="2.40.160.50">
    <property type="entry name" value="membrane protein fhac: a member of the omp85/tpsb transporter family"/>
    <property type="match status" value="1"/>
</dbReference>